<dbReference type="PANTHER" id="PTHR17614:SF12">
    <property type="entry name" value="ZINC FINGER PROTEIN 804B"/>
    <property type="match status" value="1"/>
</dbReference>
<dbReference type="InterPro" id="IPR013087">
    <property type="entry name" value="Znf_C2H2_type"/>
</dbReference>
<feature type="compositionally biased region" description="Polar residues" evidence="5">
    <location>
        <begin position="861"/>
        <end position="870"/>
    </location>
</feature>
<evidence type="ECO:0000256" key="1">
    <source>
        <dbReference type="ARBA" id="ARBA00022723"/>
    </source>
</evidence>
<dbReference type="Ensembl" id="ENSPKIT00000030508.1">
    <property type="protein sequence ID" value="ENSPKIP00000006481.1"/>
    <property type="gene ID" value="ENSPKIG00000022746.1"/>
</dbReference>
<sequence>MACYYLVISSTHLSNGHLRNIKGVFRGPLCESAGGDSPDHAETGKAISKALEDLKANFYCELCDKQYQKHQEFDNHINSYDHAHKQRLKELKQREFARNVASKSWKDERKQERALRRLHQLAELRQQTDRGPGKCRSQQHGERLLPGRELRLGARHILPGSGGTSSVVTTRFPPPQREQLHGRKRPSQGSRDHGGRRSGVSFCFSRKTQLKLESSASVFNDSVEEAPGDRVALWRQRQDQEAFWARVASHGDFTTDTVDDGTRRGLMSEKASWDSEAEGRELSRAKEWGSLASPLRPPMRQPDQKPKDADRRLRSTFVETPAEVGGSPSQRVGAVIRETLGSREGMRTQDLGLEMACDHGQRYIVVNTDPDKKQLLYVNVLARDGDTMLKWPKEQVRYTKSEPYISYSCNPLYFNLTQSKRRFTKDIYDMDPGHADEPGESREGRRGAFHLENRLGISKPKNERCHIECETHNVEGNGKPGAPCTQNADYQVSVRDPNDRCAGTKRLALSKRKMHLKLAMLSRRNTMTMSGSKALTHSLSTALNAKEMRRVPAAALGPVGRSSPHPAHSSTRRNRFKLHGSRSVAPSSSAWVTETSDLCSDDEGPLYRARRCPSSTGSSPGLSLKRRSGSRPEDSCSDDGLVHKRRCPITQVERSERQGWSREERSSSICSSTDTSELSWGSPGSLRAQPRPRGRAHSFEEPQSARSSQGNSDLVSRGTSRLVKLASVVRKITRDQPRLLRADEHDHTAAPNANHAEQIEDRPAEDTNPTRKKMNTAMWLPLIGKLPAVRRRAKKERRELSQGSTEPRVVPDRPEEGPAPSPLDCSGRLVCPRSPAQTETSTACGSAEHPFGSGAHLRQPLESSRPQKSFSPPLAEQPITFSADEIDKYKQLQLQAQWHVQRQQQHAKAVPAVPPEPPSAAPVPAFHQLPLPPQMPVTGLTHTLLSHRALAAFASSLAQPLAPLAPLHPLPQPRLAPIQL</sequence>
<evidence type="ECO:0000256" key="4">
    <source>
        <dbReference type="PROSITE-ProRule" id="PRU00042"/>
    </source>
</evidence>
<dbReference type="GeneTree" id="ENSGT00940000160479"/>
<dbReference type="PROSITE" id="PS00028">
    <property type="entry name" value="ZINC_FINGER_C2H2_1"/>
    <property type="match status" value="1"/>
</dbReference>
<evidence type="ECO:0000259" key="6">
    <source>
        <dbReference type="PROSITE" id="PS50157"/>
    </source>
</evidence>
<dbReference type="InterPro" id="IPR036236">
    <property type="entry name" value="Znf_C2H2_sf"/>
</dbReference>
<feature type="compositionally biased region" description="Basic residues" evidence="5">
    <location>
        <begin position="570"/>
        <end position="580"/>
    </location>
</feature>
<dbReference type="InterPro" id="IPR022755">
    <property type="entry name" value="Znf_C2H2_jaz"/>
</dbReference>
<dbReference type="SUPFAM" id="SSF57667">
    <property type="entry name" value="beta-beta-alpha zinc fingers"/>
    <property type="match status" value="1"/>
</dbReference>
<feature type="compositionally biased region" description="Basic and acidic residues" evidence="5">
    <location>
        <begin position="737"/>
        <end position="748"/>
    </location>
</feature>
<keyword evidence="3" id="KW-0862">Zinc</keyword>
<evidence type="ECO:0000256" key="3">
    <source>
        <dbReference type="ARBA" id="ARBA00022833"/>
    </source>
</evidence>
<dbReference type="Proteomes" id="UP000261540">
    <property type="component" value="Unplaced"/>
</dbReference>
<feature type="compositionally biased region" description="Basic and acidic residues" evidence="5">
    <location>
        <begin position="123"/>
        <end position="132"/>
    </location>
</feature>
<feature type="region of interest" description="Disordered" evidence="5">
    <location>
        <begin position="269"/>
        <end position="311"/>
    </location>
</feature>
<dbReference type="PROSITE" id="PS50157">
    <property type="entry name" value="ZINC_FINGER_C2H2_2"/>
    <property type="match status" value="1"/>
</dbReference>
<evidence type="ECO:0000256" key="5">
    <source>
        <dbReference type="SAM" id="MobiDB-lite"/>
    </source>
</evidence>
<feature type="compositionally biased region" description="Polar residues" evidence="5">
    <location>
        <begin position="704"/>
        <end position="718"/>
    </location>
</feature>
<keyword evidence="1" id="KW-0479">Metal-binding</keyword>
<dbReference type="GO" id="GO:0008270">
    <property type="term" value="F:zinc ion binding"/>
    <property type="evidence" value="ECO:0007669"/>
    <property type="project" value="UniProtKB-KW"/>
</dbReference>
<reference evidence="7" key="1">
    <citation type="submission" date="2025-08" db="UniProtKB">
        <authorList>
            <consortium name="Ensembl"/>
        </authorList>
    </citation>
    <scope>IDENTIFICATION</scope>
</reference>
<dbReference type="InterPro" id="IPR052445">
    <property type="entry name" value="ZnF-G_patch_domain"/>
</dbReference>
<accession>A0A3B3QM36</accession>
<dbReference type="PANTHER" id="PTHR17614">
    <property type="entry name" value="ZINC FINGER-CONTAINING"/>
    <property type="match status" value="1"/>
</dbReference>
<feature type="region of interest" description="Disordered" evidence="5">
    <location>
        <begin position="737"/>
        <end position="875"/>
    </location>
</feature>
<organism evidence="7 8">
    <name type="scientific">Paramormyrops kingsleyae</name>
    <dbReference type="NCBI Taxonomy" id="1676925"/>
    <lineage>
        <taxon>Eukaryota</taxon>
        <taxon>Metazoa</taxon>
        <taxon>Chordata</taxon>
        <taxon>Craniata</taxon>
        <taxon>Vertebrata</taxon>
        <taxon>Euteleostomi</taxon>
        <taxon>Actinopterygii</taxon>
        <taxon>Neopterygii</taxon>
        <taxon>Teleostei</taxon>
        <taxon>Osteoglossocephala</taxon>
        <taxon>Osteoglossomorpha</taxon>
        <taxon>Osteoglossiformes</taxon>
        <taxon>Mormyridae</taxon>
        <taxon>Paramormyrops</taxon>
    </lineage>
</organism>
<protein>
    <recommendedName>
        <fullName evidence="6">C2H2-type domain-containing protein</fullName>
    </recommendedName>
</protein>
<feature type="compositionally biased region" description="Basic and acidic residues" evidence="5">
    <location>
        <begin position="269"/>
        <end position="287"/>
    </location>
</feature>
<feature type="compositionally biased region" description="Low complexity" evidence="5">
    <location>
        <begin position="613"/>
        <end position="623"/>
    </location>
</feature>
<proteinExistence type="predicted"/>
<reference evidence="7" key="2">
    <citation type="submission" date="2025-09" db="UniProtKB">
        <authorList>
            <consortium name="Ensembl"/>
        </authorList>
    </citation>
    <scope>IDENTIFICATION</scope>
</reference>
<dbReference type="AlphaFoldDB" id="A0A3B3QM36"/>
<keyword evidence="8" id="KW-1185">Reference proteome</keyword>
<dbReference type="GO" id="GO:0005634">
    <property type="term" value="C:nucleus"/>
    <property type="evidence" value="ECO:0007669"/>
    <property type="project" value="TreeGrafter"/>
</dbReference>
<dbReference type="Gene3D" id="3.30.160.60">
    <property type="entry name" value="Classic Zinc Finger"/>
    <property type="match status" value="1"/>
</dbReference>
<feature type="region of interest" description="Disordered" evidence="5">
    <location>
        <begin position="556"/>
        <end position="718"/>
    </location>
</feature>
<evidence type="ECO:0000256" key="2">
    <source>
        <dbReference type="ARBA" id="ARBA00022771"/>
    </source>
</evidence>
<dbReference type="STRING" id="1676925.ENSPKIP00000006481"/>
<evidence type="ECO:0000313" key="7">
    <source>
        <dbReference type="Ensembl" id="ENSPKIP00000006481.1"/>
    </source>
</evidence>
<feature type="compositionally biased region" description="Polar residues" evidence="5">
    <location>
        <begin position="835"/>
        <end position="844"/>
    </location>
</feature>
<name>A0A3B3QM36_9TELE</name>
<feature type="domain" description="C2H2-type" evidence="6">
    <location>
        <begin position="58"/>
        <end position="87"/>
    </location>
</feature>
<keyword evidence="2 4" id="KW-0863">Zinc-finger</keyword>
<feature type="compositionally biased region" description="Low complexity" evidence="5">
    <location>
        <begin position="667"/>
        <end position="679"/>
    </location>
</feature>
<feature type="region of interest" description="Disordered" evidence="5">
    <location>
        <begin position="123"/>
        <end position="200"/>
    </location>
</feature>
<feature type="compositionally biased region" description="Polar residues" evidence="5">
    <location>
        <begin position="584"/>
        <end position="598"/>
    </location>
</feature>
<evidence type="ECO:0000313" key="8">
    <source>
        <dbReference type="Proteomes" id="UP000261540"/>
    </source>
</evidence>
<feature type="compositionally biased region" description="Basic and acidic residues" evidence="5">
    <location>
        <begin position="302"/>
        <end position="311"/>
    </location>
</feature>
<feature type="compositionally biased region" description="Basic and acidic residues" evidence="5">
    <location>
        <begin position="139"/>
        <end position="152"/>
    </location>
</feature>
<feature type="compositionally biased region" description="Basic and acidic residues" evidence="5">
    <location>
        <begin position="653"/>
        <end position="666"/>
    </location>
</feature>
<feature type="compositionally biased region" description="Basic and acidic residues" evidence="5">
    <location>
        <begin position="757"/>
        <end position="769"/>
    </location>
</feature>
<dbReference type="Pfam" id="PF12171">
    <property type="entry name" value="zf-C2H2_jaz"/>
    <property type="match status" value="1"/>
</dbReference>